<keyword evidence="4" id="KW-0934">Plastid</keyword>
<dbReference type="FunFam" id="3.40.50.300:FF:000819">
    <property type="entry name" value="ATP dependent RNA helicase, putative"/>
    <property type="match status" value="1"/>
</dbReference>
<sequence>MPPNNKKKKKPAANPARGFATVSVPSKVKPAESSDPASTVDSKSVSEIDRPTPAEPNQPVPSSNDGPSLQNYTPEQLEQHLEDAELQILIEKHATKCKSDAIRQAGKLETERRVLRQQAVPVNILEWLPSDVVGSILGLAEAEEQGLTPQAVRDKRAIPEDELCTKLWVLKDTLLKLGFPGNRVEEALKHVLAYFAGNFTITNRDIVCNLDESLEWLAMHCDPEELPSYTQINGQRKDVDKNVSWISGNPRCRHRESSGQSTPKSAAGNKAPRAKPLFKEAIPQHDPYDSDSSLDPDTLVPKYLDLQTRLYNLRPEIYDKPKKGKKGQSAGATVEDPQTLKLQRKISSIENDVLFDRKEAEHLWREKLGDLRKEAAIFRRAEADTEKEQVDQKVPEPEPEPEAAPILEDGEAGDLLGDMFQTEEEPTLELGVITEELNKASIAIRDFGKWTGLSPRRVLEEACKARDSGCKVTYKDISSSSHLNRMALEVRWPKPQEMPSPFSQEAVTHKSSSYATFVSMDKIATPTSQQAEAYVSTFALFILFPQNSKEGKAYMRLPAAWRDLWTELATAKKAQEDEADKQVVKDLRKLIQENHGTFEDDIVLSDNFRKRNGTPRTRSPVKAGAKEIPGTNDQLSRIWMEKSSTPAFQHMVHGRMNLPIWEFKDEILNMLDTHRALIICSETGSGKSTQIPSFILEHEMQSGRPCKIYVTEPRRISAISLARRVSEELGESKNDIGTSRSLLGFAVRLESKISQSTRLVFATTGVVVRMLERPDDFQDITHVVLDEVHERSIDSDFLLIVLRRLMQRRPDLKLILMSATLESNRFAKYLGGVPVLNIPGRTFPVETKFLEDAVELTQYRLSENESNVADEEDEEEVEASQGETTGMAATLESYSKQTRETVLNFDEYRLDYQLIKRLLMKLATSPEMEYYSKAILVFLPGMAEIRRLNDELLSDPVFQRGWIIHALHSSIASEDQEKAFVVPPEGMRKIVIATNIAETGITIPDITAVIDAGKEKTMRRFDERRQLSRLVEAFISRANAKQRRGRAGRVQRGICFHMFTKHRHDKLLAEQQTPEMLRLSLQDLVLRVKICKLGEVEPTLLEAVDPPSSKNIRRAIDALKEVKALTATENLTPLGLQLAKLPLDVFLGKLIIHGALFHCLDATISIAAILSCKSPFVNTMGSNTQKDAARLSFRRGDSDLLTVYNAYCAWKRTRGTPGSNEYAFCRKNFLSPQTLLNIEDVKLQLMVSIADAGLISLDANQKSSLNRARSTRQRHFFTTPPTHDTNSTNDALIQSVIAWSFYPKLLTREGKGWRNIANNQAVTLHPTSVNKGSDPSVVKYLSYYHIMQGRNRNYNAFETSVVEDWAVAVLCGENDFKMYAGVLSIDTNRIRFSVRDWKSMLAIKMLSTRVREILAAMFRDPQQPLSYKQKQWMEIWQGIFQNRDAR</sequence>
<evidence type="ECO:0000256" key="1">
    <source>
        <dbReference type="ARBA" id="ARBA00004229"/>
    </source>
</evidence>
<evidence type="ECO:0000259" key="14">
    <source>
        <dbReference type="PROSITE" id="PS51194"/>
    </source>
</evidence>
<dbReference type="PANTHER" id="PTHR18934:SF145">
    <property type="entry name" value="ATP-DEPENDENT RNA HELICASE DHX57-RELATED"/>
    <property type="match status" value="1"/>
</dbReference>
<evidence type="ECO:0000256" key="12">
    <source>
        <dbReference type="SAM" id="MobiDB-lite"/>
    </source>
</evidence>
<feature type="region of interest" description="Disordered" evidence="12">
    <location>
        <begin position="863"/>
        <end position="883"/>
    </location>
</feature>
<feature type="region of interest" description="Disordered" evidence="12">
    <location>
        <begin position="317"/>
        <end position="336"/>
    </location>
</feature>
<evidence type="ECO:0000256" key="4">
    <source>
        <dbReference type="ARBA" id="ARBA00022640"/>
    </source>
</evidence>
<evidence type="ECO:0000256" key="8">
    <source>
        <dbReference type="ARBA" id="ARBA00022840"/>
    </source>
</evidence>
<dbReference type="InterPro" id="IPR027417">
    <property type="entry name" value="P-loop_NTPase"/>
</dbReference>
<dbReference type="SMART" id="SM00490">
    <property type="entry name" value="HELICc"/>
    <property type="match status" value="1"/>
</dbReference>
<evidence type="ECO:0000256" key="10">
    <source>
        <dbReference type="ARBA" id="ARBA00022946"/>
    </source>
</evidence>
<evidence type="ECO:0000313" key="15">
    <source>
        <dbReference type="EMBL" id="OJJ58442.1"/>
    </source>
</evidence>
<dbReference type="RefSeq" id="XP_040702248.1">
    <property type="nucleotide sequence ID" value="XM_040842184.1"/>
</dbReference>
<dbReference type="FunFam" id="1.20.120.1080:FF:000002">
    <property type="entry name" value="Putative ATP-dependent RNA helicase DHX36"/>
    <property type="match status" value="1"/>
</dbReference>
<evidence type="ECO:0000259" key="13">
    <source>
        <dbReference type="PROSITE" id="PS51192"/>
    </source>
</evidence>
<evidence type="ECO:0000256" key="2">
    <source>
        <dbReference type="ARBA" id="ARBA00012552"/>
    </source>
</evidence>
<dbReference type="SMART" id="SM00847">
    <property type="entry name" value="HA2"/>
    <property type="match status" value="1"/>
</dbReference>
<feature type="region of interest" description="Disordered" evidence="12">
    <location>
        <begin position="1"/>
        <end position="72"/>
    </location>
</feature>
<evidence type="ECO:0000256" key="11">
    <source>
        <dbReference type="ARBA" id="ARBA00047984"/>
    </source>
</evidence>
<dbReference type="STRING" id="1036612.A0A1L9TGA2"/>
<evidence type="ECO:0000256" key="3">
    <source>
        <dbReference type="ARBA" id="ARBA00022528"/>
    </source>
</evidence>
<keyword evidence="16" id="KW-1185">Reference proteome</keyword>
<dbReference type="Gene3D" id="1.20.120.1080">
    <property type="match status" value="1"/>
</dbReference>
<dbReference type="SMART" id="SM00487">
    <property type="entry name" value="DEXDc"/>
    <property type="match status" value="1"/>
</dbReference>
<dbReference type="GO" id="GO:0005524">
    <property type="term" value="F:ATP binding"/>
    <property type="evidence" value="ECO:0007669"/>
    <property type="project" value="UniProtKB-KW"/>
</dbReference>
<evidence type="ECO:0000256" key="7">
    <source>
        <dbReference type="ARBA" id="ARBA00022806"/>
    </source>
</evidence>
<dbReference type="Pfam" id="PF21010">
    <property type="entry name" value="HA2_C"/>
    <property type="match status" value="1"/>
</dbReference>
<organism evidence="15 16">
    <name type="scientific">Aspergillus sydowii CBS 593.65</name>
    <dbReference type="NCBI Taxonomy" id="1036612"/>
    <lineage>
        <taxon>Eukaryota</taxon>
        <taxon>Fungi</taxon>
        <taxon>Dikarya</taxon>
        <taxon>Ascomycota</taxon>
        <taxon>Pezizomycotina</taxon>
        <taxon>Eurotiomycetes</taxon>
        <taxon>Eurotiomycetidae</taxon>
        <taxon>Eurotiales</taxon>
        <taxon>Aspergillaceae</taxon>
        <taxon>Aspergillus</taxon>
        <taxon>Aspergillus subgen. Nidulantes</taxon>
    </lineage>
</organism>
<dbReference type="GO" id="GO:0003723">
    <property type="term" value="F:RNA binding"/>
    <property type="evidence" value="ECO:0007669"/>
    <property type="project" value="UniProtKB-KW"/>
</dbReference>
<feature type="region of interest" description="Disordered" evidence="12">
    <location>
        <begin position="242"/>
        <end position="273"/>
    </location>
</feature>
<keyword evidence="8" id="KW-0067">ATP-binding</keyword>
<name>A0A1L9TGA2_9EURO</name>
<feature type="compositionally biased region" description="Basic and acidic residues" evidence="12">
    <location>
        <begin position="382"/>
        <end position="396"/>
    </location>
</feature>
<gene>
    <name evidence="15" type="ORF">ASPSYDRAFT_152388</name>
</gene>
<feature type="domain" description="Helicase C-terminal" evidence="14">
    <location>
        <begin position="914"/>
        <end position="1092"/>
    </location>
</feature>
<dbReference type="SUPFAM" id="SSF52540">
    <property type="entry name" value="P-loop containing nucleoside triphosphate hydrolases"/>
    <property type="match status" value="1"/>
</dbReference>
<feature type="compositionally biased region" description="Basic residues" evidence="12">
    <location>
        <begin position="1"/>
        <end position="11"/>
    </location>
</feature>
<dbReference type="VEuPathDB" id="FungiDB:ASPSYDRAFT_152388"/>
<dbReference type="InterPro" id="IPR011545">
    <property type="entry name" value="DEAD/DEAH_box_helicase_dom"/>
</dbReference>
<dbReference type="GO" id="GO:0003724">
    <property type="term" value="F:RNA helicase activity"/>
    <property type="evidence" value="ECO:0007669"/>
    <property type="project" value="UniProtKB-EC"/>
</dbReference>
<protein>
    <recommendedName>
        <fullName evidence="2">RNA helicase</fullName>
        <ecNumber evidence="2">3.6.4.13</ecNumber>
    </recommendedName>
</protein>
<evidence type="ECO:0000256" key="5">
    <source>
        <dbReference type="ARBA" id="ARBA00022741"/>
    </source>
</evidence>
<dbReference type="Pfam" id="PF00270">
    <property type="entry name" value="DEAD"/>
    <property type="match status" value="1"/>
</dbReference>
<keyword evidence="3" id="KW-0150">Chloroplast</keyword>
<dbReference type="PANTHER" id="PTHR18934">
    <property type="entry name" value="ATP-DEPENDENT RNA HELICASE"/>
    <property type="match status" value="1"/>
</dbReference>
<comment type="catalytic activity">
    <reaction evidence="11">
        <text>ATP + H2O = ADP + phosphate + H(+)</text>
        <dbReference type="Rhea" id="RHEA:13065"/>
        <dbReference type="ChEBI" id="CHEBI:15377"/>
        <dbReference type="ChEBI" id="CHEBI:15378"/>
        <dbReference type="ChEBI" id="CHEBI:30616"/>
        <dbReference type="ChEBI" id="CHEBI:43474"/>
        <dbReference type="ChEBI" id="CHEBI:456216"/>
        <dbReference type="EC" id="3.6.4.13"/>
    </reaction>
</comment>
<feature type="region of interest" description="Disordered" evidence="12">
    <location>
        <begin position="382"/>
        <end position="405"/>
    </location>
</feature>
<keyword evidence="6" id="KW-0378">Hydrolase</keyword>
<dbReference type="InterPro" id="IPR001650">
    <property type="entry name" value="Helicase_C-like"/>
</dbReference>
<dbReference type="PROSITE" id="PS51194">
    <property type="entry name" value="HELICASE_CTER"/>
    <property type="match status" value="1"/>
</dbReference>
<dbReference type="Proteomes" id="UP000184356">
    <property type="component" value="Unassembled WGS sequence"/>
</dbReference>
<dbReference type="EMBL" id="KV878586">
    <property type="protein sequence ID" value="OJJ58442.1"/>
    <property type="molecule type" value="Genomic_DNA"/>
</dbReference>
<dbReference type="InterPro" id="IPR007502">
    <property type="entry name" value="Helicase-assoc_dom"/>
</dbReference>
<keyword evidence="10" id="KW-0809">Transit peptide</keyword>
<keyword evidence="5" id="KW-0547">Nucleotide-binding</keyword>
<dbReference type="FunFam" id="3.40.50.300:FF:000500">
    <property type="entry name" value="ATP-dependent RNA helicase DHX29"/>
    <property type="match status" value="1"/>
</dbReference>
<dbReference type="OrthoDB" id="5600252at2759"/>
<dbReference type="Gene3D" id="3.40.50.300">
    <property type="entry name" value="P-loop containing nucleotide triphosphate hydrolases"/>
    <property type="match status" value="2"/>
</dbReference>
<feature type="compositionally biased region" description="Acidic residues" evidence="12">
    <location>
        <begin position="868"/>
        <end position="878"/>
    </location>
</feature>
<keyword evidence="9" id="KW-0694">RNA-binding</keyword>
<dbReference type="InterPro" id="IPR014001">
    <property type="entry name" value="Helicase_ATP-bd"/>
</dbReference>
<comment type="subcellular location">
    <subcellularLocation>
        <location evidence="1">Plastid</location>
        <location evidence="1">Chloroplast</location>
    </subcellularLocation>
</comment>
<evidence type="ECO:0000256" key="9">
    <source>
        <dbReference type="ARBA" id="ARBA00022884"/>
    </source>
</evidence>
<evidence type="ECO:0000256" key="6">
    <source>
        <dbReference type="ARBA" id="ARBA00022801"/>
    </source>
</evidence>
<reference evidence="16" key="1">
    <citation type="journal article" date="2017" name="Genome Biol.">
        <title>Comparative genomics reveals high biological diversity and specific adaptations in the industrially and medically important fungal genus Aspergillus.</title>
        <authorList>
            <person name="de Vries R.P."/>
            <person name="Riley R."/>
            <person name="Wiebenga A."/>
            <person name="Aguilar-Osorio G."/>
            <person name="Amillis S."/>
            <person name="Uchima C.A."/>
            <person name="Anderluh G."/>
            <person name="Asadollahi M."/>
            <person name="Askin M."/>
            <person name="Barry K."/>
            <person name="Battaglia E."/>
            <person name="Bayram O."/>
            <person name="Benocci T."/>
            <person name="Braus-Stromeyer S.A."/>
            <person name="Caldana C."/>
            <person name="Canovas D."/>
            <person name="Cerqueira G.C."/>
            <person name="Chen F."/>
            <person name="Chen W."/>
            <person name="Choi C."/>
            <person name="Clum A."/>
            <person name="Dos Santos R.A."/>
            <person name="Damasio A.R."/>
            <person name="Diallinas G."/>
            <person name="Emri T."/>
            <person name="Fekete E."/>
            <person name="Flipphi M."/>
            <person name="Freyberg S."/>
            <person name="Gallo A."/>
            <person name="Gournas C."/>
            <person name="Habgood R."/>
            <person name="Hainaut M."/>
            <person name="Harispe M.L."/>
            <person name="Henrissat B."/>
            <person name="Hilden K.S."/>
            <person name="Hope R."/>
            <person name="Hossain A."/>
            <person name="Karabika E."/>
            <person name="Karaffa L."/>
            <person name="Karanyi Z."/>
            <person name="Krasevec N."/>
            <person name="Kuo A."/>
            <person name="Kusch H."/>
            <person name="LaButti K."/>
            <person name="Lagendijk E.L."/>
            <person name="Lapidus A."/>
            <person name="Levasseur A."/>
            <person name="Lindquist E."/>
            <person name="Lipzen A."/>
            <person name="Logrieco A.F."/>
            <person name="MacCabe A."/>
            <person name="Maekelae M.R."/>
            <person name="Malavazi I."/>
            <person name="Melin P."/>
            <person name="Meyer V."/>
            <person name="Mielnichuk N."/>
            <person name="Miskei M."/>
            <person name="Molnar A.P."/>
            <person name="Mule G."/>
            <person name="Ngan C.Y."/>
            <person name="Orejas M."/>
            <person name="Orosz E."/>
            <person name="Ouedraogo J.P."/>
            <person name="Overkamp K.M."/>
            <person name="Park H.-S."/>
            <person name="Perrone G."/>
            <person name="Piumi F."/>
            <person name="Punt P.J."/>
            <person name="Ram A.F."/>
            <person name="Ramon A."/>
            <person name="Rauscher S."/>
            <person name="Record E."/>
            <person name="Riano-Pachon D.M."/>
            <person name="Robert V."/>
            <person name="Roehrig J."/>
            <person name="Ruller R."/>
            <person name="Salamov A."/>
            <person name="Salih N.S."/>
            <person name="Samson R.A."/>
            <person name="Sandor E."/>
            <person name="Sanguinetti M."/>
            <person name="Schuetze T."/>
            <person name="Sepcic K."/>
            <person name="Shelest E."/>
            <person name="Sherlock G."/>
            <person name="Sophianopoulou V."/>
            <person name="Squina F.M."/>
            <person name="Sun H."/>
            <person name="Susca A."/>
            <person name="Todd R.B."/>
            <person name="Tsang A."/>
            <person name="Unkles S.E."/>
            <person name="van de Wiele N."/>
            <person name="van Rossen-Uffink D."/>
            <person name="Oliveira J.V."/>
            <person name="Vesth T.C."/>
            <person name="Visser J."/>
            <person name="Yu J.-H."/>
            <person name="Zhou M."/>
            <person name="Andersen M.R."/>
            <person name="Archer D.B."/>
            <person name="Baker S.E."/>
            <person name="Benoit I."/>
            <person name="Brakhage A.A."/>
            <person name="Braus G.H."/>
            <person name="Fischer R."/>
            <person name="Frisvad J.C."/>
            <person name="Goldman G.H."/>
            <person name="Houbraken J."/>
            <person name="Oakley B."/>
            <person name="Pocsi I."/>
            <person name="Scazzocchio C."/>
            <person name="Seiboth B."/>
            <person name="vanKuyk P.A."/>
            <person name="Wortman J."/>
            <person name="Dyer P.S."/>
            <person name="Grigoriev I.V."/>
        </authorList>
    </citation>
    <scope>NUCLEOTIDE SEQUENCE [LARGE SCALE GENOMIC DNA]</scope>
    <source>
        <strain evidence="16">CBS 593.65</strain>
    </source>
</reference>
<dbReference type="CDD" id="cd18791">
    <property type="entry name" value="SF2_C_RHA"/>
    <property type="match status" value="1"/>
</dbReference>
<keyword evidence="7" id="KW-0347">Helicase</keyword>
<dbReference type="Pfam" id="PF00271">
    <property type="entry name" value="Helicase_C"/>
    <property type="match status" value="1"/>
</dbReference>
<proteinExistence type="predicted"/>
<dbReference type="PROSITE" id="PS51192">
    <property type="entry name" value="HELICASE_ATP_BIND_1"/>
    <property type="match status" value="1"/>
</dbReference>
<dbReference type="CDD" id="cd17917">
    <property type="entry name" value="DEXHc_RHA-like"/>
    <property type="match status" value="1"/>
</dbReference>
<dbReference type="EC" id="3.6.4.13" evidence="2"/>
<dbReference type="GeneID" id="63758257"/>
<evidence type="ECO:0000313" key="16">
    <source>
        <dbReference type="Proteomes" id="UP000184356"/>
    </source>
</evidence>
<dbReference type="GO" id="GO:0016787">
    <property type="term" value="F:hydrolase activity"/>
    <property type="evidence" value="ECO:0007669"/>
    <property type="project" value="UniProtKB-KW"/>
</dbReference>
<feature type="compositionally biased region" description="Polar residues" evidence="12">
    <location>
        <begin position="60"/>
        <end position="72"/>
    </location>
</feature>
<accession>A0A1L9TGA2</accession>
<feature type="domain" description="Helicase ATP-binding" evidence="13">
    <location>
        <begin position="668"/>
        <end position="839"/>
    </location>
</feature>